<dbReference type="PIRSF" id="PIRSF001112">
    <property type="entry name" value="Epoxide_hydrolase"/>
    <property type="match status" value="1"/>
</dbReference>
<dbReference type="PANTHER" id="PTHR21661">
    <property type="entry name" value="EPOXIDE HYDROLASE 1-RELATED"/>
    <property type="match status" value="1"/>
</dbReference>
<comment type="similarity">
    <text evidence="1">Belongs to the peptidase S33 family.</text>
</comment>
<dbReference type="InterPro" id="IPR010497">
    <property type="entry name" value="Epoxide_hydro_N"/>
</dbReference>
<dbReference type="InterPro" id="IPR000639">
    <property type="entry name" value="Epox_hydrolase-like"/>
</dbReference>
<sequence>MSNQTTLDVTTPIKIDFKEELKSSLKYLLKATTLPATPPIPGTSPWSLGIDLSWLKQLKEIFESDRWDVNSLLQDLNRWPHYTVRMSASESEDGEVVDIHFLHIKSNRKDAIPLLMLHGWPGTFWDFHKVLEPLTNPSEGEPAFHLVVPSLPGYFLSSQPQHYDWTLVDTAKLIHRLMVDVLGYSRYAGQGGDWGSYILRVIGSLYPEQAPVLHFNMFRTPPIANFDMETLTVSEKNALRRREEFQESGRGYIDIQSTKPFTIGIAIASSPTSLLTYIGEKMYSWSDTRHLDSKDVLDTIALYYLSQSFATSVLIYHQSHNLRAEMTTPAANGEVRWKVRSKIGFSLFPYEIGASPRAYIQACGNLVFYKERAFGGHFPALDNPEGLIEDLREFVGKNWEILI</sequence>
<dbReference type="SUPFAM" id="SSF53474">
    <property type="entry name" value="alpha/beta-Hydrolases"/>
    <property type="match status" value="1"/>
</dbReference>
<keyword evidence="2" id="KW-0058">Aromatic hydrocarbons catabolism</keyword>
<proteinExistence type="inferred from homology"/>
<evidence type="ECO:0000259" key="5">
    <source>
        <dbReference type="Pfam" id="PF06441"/>
    </source>
</evidence>
<dbReference type="AlphaFoldDB" id="A0A0C9W1H7"/>
<dbReference type="Pfam" id="PF06441">
    <property type="entry name" value="EHN"/>
    <property type="match status" value="1"/>
</dbReference>
<dbReference type="HOGENOM" id="CLU_019414_0_2_1"/>
<gene>
    <name evidence="6" type="ORF">M422DRAFT_207769</name>
</gene>
<organism evidence="6 7">
    <name type="scientific">Sphaerobolus stellatus (strain SS14)</name>
    <dbReference type="NCBI Taxonomy" id="990650"/>
    <lineage>
        <taxon>Eukaryota</taxon>
        <taxon>Fungi</taxon>
        <taxon>Dikarya</taxon>
        <taxon>Basidiomycota</taxon>
        <taxon>Agaricomycotina</taxon>
        <taxon>Agaricomycetes</taxon>
        <taxon>Phallomycetidae</taxon>
        <taxon>Geastrales</taxon>
        <taxon>Sphaerobolaceae</taxon>
        <taxon>Sphaerobolus</taxon>
    </lineage>
</organism>
<dbReference type="OrthoDB" id="7130006at2759"/>
<keyword evidence="3" id="KW-0378">Hydrolase</keyword>
<dbReference type="InterPro" id="IPR029058">
    <property type="entry name" value="AB_hydrolase_fold"/>
</dbReference>
<feature type="active site" description="Proton acceptor" evidence="4">
    <location>
        <position position="377"/>
    </location>
</feature>
<evidence type="ECO:0000256" key="2">
    <source>
        <dbReference type="ARBA" id="ARBA00022797"/>
    </source>
</evidence>
<evidence type="ECO:0000256" key="4">
    <source>
        <dbReference type="PIRSR" id="PIRSR001112-1"/>
    </source>
</evidence>
<dbReference type="GO" id="GO:0097176">
    <property type="term" value="P:epoxide metabolic process"/>
    <property type="evidence" value="ECO:0007669"/>
    <property type="project" value="TreeGrafter"/>
</dbReference>
<keyword evidence="7" id="KW-1185">Reference proteome</keyword>
<dbReference type="EMBL" id="KN837115">
    <property type="protein sequence ID" value="KIJ44826.1"/>
    <property type="molecule type" value="Genomic_DNA"/>
</dbReference>
<protein>
    <submittedName>
        <fullName evidence="6">Unplaced genomic scaffold SPHSTscaffold_40, whole genome shotgun sequence</fullName>
    </submittedName>
</protein>
<evidence type="ECO:0000256" key="3">
    <source>
        <dbReference type="ARBA" id="ARBA00022801"/>
    </source>
</evidence>
<dbReference type="PANTHER" id="PTHR21661:SF35">
    <property type="entry name" value="EPOXIDE HYDROLASE"/>
    <property type="match status" value="1"/>
</dbReference>
<evidence type="ECO:0000256" key="1">
    <source>
        <dbReference type="ARBA" id="ARBA00010088"/>
    </source>
</evidence>
<evidence type="ECO:0000313" key="7">
    <source>
        <dbReference type="Proteomes" id="UP000054279"/>
    </source>
</evidence>
<accession>A0A0C9W1H7</accession>
<dbReference type="GO" id="GO:0004301">
    <property type="term" value="F:epoxide hydrolase activity"/>
    <property type="evidence" value="ECO:0007669"/>
    <property type="project" value="TreeGrafter"/>
</dbReference>
<dbReference type="InterPro" id="IPR016292">
    <property type="entry name" value="Epoxide_hydrolase"/>
</dbReference>
<dbReference type="Proteomes" id="UP000054279">
    <property type="component" value="Unassembled WGS sequence"/>
</dbReference>
<dbReference type="Gene3D" id="3.40.50.1820">
    <property type="entry name" value="alpha/beta hydrolase"/>
    <property type="match status" value="1"/>
</dbReference>
<feature type="active site" description="Nucleophile" evidence="4">
    <location>
        <position position="193"/>
    </location>
</feature>
<evidence type="ECO:0000313" key="6">
    <source>
        <dbReference type="EMBL" id="KIJ44826.1"/>
    </source>
</evidence>
<name>A0A0C9W1H7_SPHS4</name>
<reference evidence="6 7" key="1">
    <citation type="submission" date="2014-06" db="EMBL/GenBank/DDBJ databases">
        <title>Evolutionary Origins and Diversification of the Mycorrhizal Mutualists.</title>
        <authorList>
            <consortium name="DOE Joint Genome Institute"/>
            <consortium name="Mycorrhizal Genomics Consortium"/>
            <person name="Kohler A."/>
            <person name="Kuo A."/>
            <person name="Nagy L.G."/>
            <person name="Floudas D."/>
            <person name="Copeland A."/>
            <person name="Barry K.W."/>
            <person name="Cichocki N."/>
            <person name="Veneault-Fourrey C."/>
            <person name="LaButti K."/>
            <person name="Lindquist E.A."/>
            <person name="Lipzen A."/>
            <person name="Lundell T."/>
            <person name="Morin E."/>
            <person name="Murat C."/>
            <person name="Riley R."/>
            <person name="Ohm R."/>
            <person name="Sun H."/>
            <person name="Tunlid A."/>
            <person name="Henrissat B."/>
            <person name="Grigoriev I.V."/>
            <person name="Hibbett D.S."/>
            <person name="Martin F."/>
        </authorList>
    </citation>
    <scope>NUCLEOTIDE SEQUENCE [LARGE SCALE GENOMIC DNA]</scope>
    <source>
        <strain evidence="6 7">SS14</strain>
    </source>
</reference>
<feature type="active site" description="Proton donor" evidence="4">
    <location>
        <position position="316"/>
    </location>
</feature>
<feature type="domain" description="Epoxide hydrolase N-terminal" evidence="5">
    <location>
        <begin position="11"/>
        <end position="127"/>
    </location>
</feature>
<dbReference type="PRINTS" id="PR00412">
    <property type="entry name" value="EPOXHYDRLASE"/>
</dbReference>